<keyword evidence="2" id="KW-1133">Transmembrane helix</keyword>
<feature type="compositionally biased region" description="Pro residues" evidence="1">
    <location>
        <begin position="589"/>
        <end position="601"/>
    </location>
</feature>
<feature type="compositionally biased region" description="Gly residues" evidence="1">
    <location>
        <begin position="449"/>
        <end position="472"/>
    </location>
</feature>
<gene>
    <name evidence="3" type="ORF">KFE25_012287</name>
</gene>
<feature type="region of interest" description="Disordered" evidence="1">
    <location>
        <begin position="576"/>
        <end position="638"/>
    </location>
</feature>
<proteinExistence type="predicted"/>
<protein>
    <submittedName>
        <fullName evidence="3">Uncharacterized protein</fullName>
    </submittedName>
</protein>
<dbReference type="PANTHER" id="PTHR31323:SF1">
    <property type="entry name" value="MECHANOSENSITIVE ION CHANNEL PROTEIN"/>
    <property type="match status" value="1"/>
</dbReference>
<evidence type="ECO:0000256" key="1">
    <source>
        <dbReference type="SAM" id="MobiDB-lite"/>
    </source>
</evidence>
<feature type="transmembrane region" description="Helical" evidence="2">
    <location>
        <begin position="850"/>
        <end position="875"/>
    </location>
</feature>
<feature type="compositionally biased region" description="Low complexity" evidence="1">
    <location>
        <begin position="669"/>
        <end position="678"/>
    </location>
</feature>
<evidence type="ECO:0000313" key="3">
    <source>
        <dbReference type="EMBL" id="KAG8464924.1"/>
    </source>
</evidence>
<feature type="transmembrane region" description="Helical" evidence="2">
    <location>
        <begin position="295"/>
        <end position="313"/>
    </location>
</feature>
<sequence length="1073" mass="109161">MHVERHDDYEDAPVFADVGEAVELATQRSATSLVSGRVQADFFDEALHTVDVLGEVNSALQAASEPQMRATTYAEEALLGRVEDQQGFFSPVVRGDSSASSVYPEELAGRMAVVAGPDGELMARGRELGGGGGGGGGGSGGGEAGGATADGGMDGAVSDAAAAADAADADADAAADATDAAAAADGGAPLTARDLARASAAARADQMRPLLPSATAVGAAAAKTVRGSASPAGPRGPGARARCAMCARAAARAAGAAAQRAAREVALLACLMLPHVLAVYGHGDVGAWELWLLRPLYALAAARVLAALVFALASAPRVTDATPAQFTLVVNAYGGWPAIILVWMLLSYFGGALRRAPDWAAWTALDAQFDYLFGVRIWLFAIAASRGLLELYLCGMFSRLQSSHFTERISSALLALKVFRLLFAASRASVRRARARRAQGWHPTAAPGGAPGTPGRGGGGAGRYEHGGGGGKLSSSRQPAQPPDPSDGPTSPAARLDAQLFGAASADGARDGRGDGGGNGGGEMEMEMDDGLALLRDAMQNGSGFVSSLAQARHIGAQSFRALHAELARVAPELQHVPSQSQLSAQLSAPPPAPPPPPSQPPANVGGVAQPQPPSAVAPGGTTGVTTGVTALPPSAPSASPALPVIVGALKGVPPPIPEGDEGGGGASCDGAPGAAATAAKPGVNGVGGGLAGGGGGGGGGGGVCGGLSAGGSSVGARSTAPHAPALPMQASRTNVGAQQPAVIPREWLLRVVASAASAQGARVRGALCAKMLQLFQTESVTEADYVAATERAYKEQRFIGASVDSYDSLHAHVNSFIVASWAVVCGIAGVFLVDWGVDLQQWVMPFSSTVLSAALVCGWLPYETISGILYVLVVRPYDIGDRIMIIDPGRPSGGTEGLIVSEIHLTSTRVIHWNGEQQTIMNHITRRLVVINMNRSGPCLITHRIELPAHVPGAKISEIVDAVRVYVEARSQDWVGVASANLESTQYSRGLVVLEIYVKSAHKRCDEGPIYAAKTSLLLFVHSYLQAAGIEFARPVQPVRHIFGANGGIDAAALRALGVTACASKAGSVYGG</sequence>
<feature type="region of interest" description="Disordered" evidence="1">
    <location>
        <begin position="436"/>
        <end position="526"/>
    </location>
</feature>
<feature type="transmembrane region" description="Helical" evidence="2">
    <location>
        <begin position="371"/>
        <end position="389"/>
    </location>
</feature>
<dbReference type="OrthoDB" id="544685at2759"/>
<organism evidence="3 4">
    <name type="scientific">Diacronema lutheri</name>
    <name type="common">Unicellular marine alga</name>
    <name type="synonym">Monochrysis lutheri</name>
    <dbReference type="NCBI Taxonomy" id="2081491"/>
    <lineage>
        <taxon>Eukaryota</taxon>
        <taxon>Haptista</taxon>
        <taxon>Haptophyta</taxon>
        <taxon>Pavlovophyceae</taxon>
        <taxon>Pavlovales</taxon>
        <taxon>Pavlovaceae</taxon>
        <taxon>Diacronema</taxon>
    </lineage>
</organism>
<accession>A0A8J5XKY3</accession>
<keyword evidence="2" id="KW-0812">Transmembrane</keyword>
<dbReference type="AlphaFoldDB" id="A0A8J5XKY3"/>
<comment type="caution">
    <text evidence="3">The sequence shown here is derived from an EMBL/GenBank/DDBJ whole genome shotgun (WGS) entry which is preliminary data.</text>
</comment>
<feature type="transmembrane region" description="Helical" evidence="2">
    <location>
        <begin position="817"/>
        <end position="838"/>
    </location>
</feature>
<feature type="transmembrane region" description="Helical" evidence="2">
    <location>
        <begin position="265"/>
        <end position="283"/>
    </location>
</feature>
<dbReference type="PANTHER" id="PTHR31323">
    <property type="entry name" value="MECHANOSENSITIVE ION CHANNEL PROTEIN MSY2"/>
    <property type="match status" value="1"/>
</dbReference>
<feature type="compositionally biased region" description="Gly residues" evidence="1">
    <location>
        <begin position="128"/>
        <end position="151"/>
    </location>
</feature>
<dbReference type="EMBL" id="JAGTXO010000011">
    <property type="protein sequence ID" value="KAG8464924.1"/>
    <property type="molecule type" value="Genomic_DNA"/>
</dbReference>
<feature type="region of interest" description="Disordered" evidence="1">
    <location>
        <begin position="653"/>
        <end position="678"/>
    </location>
</feature>
<dbReference type="GO" id="GO:0005262">
    <property type="term" value="F:calcium channel activity"/>
    <property type="evidence" value="ECO:0007669"/>
    <property type="project" value="TreeGrafter"/>
</dbReference>
<feature type="compositionally biased region" description="Low complexity" evidence="1">
    <location>
        <begin position="617"/>
        <end position="638"/>
    </location>
</feature>
<reference evidence="3" key="1">
    <citation type="submission" date="2021-05" db="EMBL/GenBank/DDBJ databases">
        <title>The genome of the haptophyte Pavlova lutheri (Diacronema luteri, Pavlovales) - a model for lipid biosynthesis in eukaryotic algae.</title>
        <authorList>
            <person name="Hulatt C.J."/>
            <person name="Posewitz M.C."/>
        </authorList>
    </citation>
    <scope>NUCLEOTIDE SEQUENCE</scope>
    <source>
        <strain evidence="3">NIVA-4/92</strain>
    </source>
</reference>
<evidence type="ECO:0000256" key="2">
    <source>
        <dbReference type="SAM" id="Phobius"/>
    </source>
</evidence>
<feature type="transmembrane region" description="Helical" evidence="2">
    <location>
        <begin position="333"/>
        <end position="350"/>
    </location>
</feature>
<feature type="region of interest" description="Disordered" evidence="1">
    <location>
        <begin position="122"/>
        <end position="151"/>
    </location>
</feature>
<keyword evidence="4" id="KW-1185">Reference proteome</keyword>
<dbReference type="Proteomes" id="UP000751190">
    <property type="component" value="Unassembled WGS sequence"/>
</dbReference>
<name>A0A8J5XKY3_DIALT</name>
<evidence type="ECO:0000313" key="4">
    <source>
        <dbReference type="Proteomes" id="UP000751190"/>
    </source>
</evidence>
<feature type="compositionally biased region" description="Low complexity" evidence="1">
    <location>
        <begin position="578"/>
        <end position="588"/>
    </location>
</feature>
<dbReference type="GO" id="GO:0006874">
    <property type="term" value="P:intracellular calcium ion homeostasis"/>
    <property type="evidence" value="ECO:0007669"/>
    <property type="project" value="TreeGrafter"/>
</dbReference>
<keyword evidence="2" id="KW-0472">Membrane</keyword>